<feature type="domain" description="Protein kinase" evidence="7">
    <location>
        <begin position="6"/>
        <end position="69"/>
    </location>
</feature>
<evidence type="ECO:0000256" key="6">
    <source>
        <dbReference type="ARBA" id="ARBA00022840"/>
    </source>
</evidence>
<dbReference type="PANTHER" id="PTHR24349">
    <property type="entry name" value="SERINE/THREONINE-PROTEIN KINASE"/>
    <property type="match status" value="1"/>
</dbReference>
<evidence type="ECO:0000256" key="5">
    <source>
        <dbReference type="ARBA" id="ARBA00022777"/>
    </source>
</evidence>
<evidence type="ECO:0000256" key="3">
    <source>
        <dbReference type="ARBA" id="ARBA00022679"/>
    </source>
</evidence>
<keyword evidence="3 8" id="KW-0808">Transferase</keyword>
<keyword evidence="2" id="KW-0723">Serine/threonine-protein kinase</keyword>
<keyword evidence="6" id="KW-0067">ATP-binding</keyword>
<dbReference type="AlphaFoldDB" id="A0A0B2PPB3"/>
<dbReference type="SUPFAM" id="SSF56112">
    <property type="entry name" value="Protein kinase-like (PK-like)"/>
    <property type="match status" value="1"/>
</dbReference>
<proteinExistence type="inferred from homology"/>
<keyword evidence="4" id="KW-0547">Nucleotide-binding</keyword>
<dbReference type="InterPro" id="IPR000719">
    <property type="entry name" value="Prot_kinase_dom"/>
</dbReference>
<dbReference type="GO" id="GO:0005524">
    <property type="term" value="F:ATP binding"/>
    <property type="evidence" value="ECO:0007669"/>
    <property type="project" value="UniProtKB-KW"/>
</dbReference>
<dbReference type="Proteomes" id="UP000053555">
    <property type="component" value="Unassembled WGS sequence"/>
</dbReference>
<comment type="similarity">
    <text evidence="1">Belongs to the protein kinase superfamily. CAMK Ser/Thr protein kinase family. CaMK subfamily.</text>
</comment>
<sequence length="80" mass="9000">MSMMPEHANKVKLKATYKDEENVHLVMNLYTGGEPFDWIVTQGHCSERATANMARTIVEVVKMCHANRVKNIVCGCIAMC</sequence>
<evidence type="ECO:0000256" key="1">
    <source>
        <dbReference type="ARBA" id="ARBA00005354"/>
    </source>
</evidence>
<keyword evidence="5 8" id="KW-0418">Kinase</keyword>
<protein>
    <submittedName>
        <fullName evidence="8">Calcium-dependent protein kinase 30</fullName>
        <ecNumber evidence="8">2.7.11.1</ecNumber>
    </submittedName>
</protein>
<evidence type="ECO:0000256" key="2">
    <source>
        <dbReference type="ARBA" id="ARBA00022527"/>
    </source>
</evidence>
<gene>
    <name evidence="8" type="ORF">glysoja_042522</name>
</gene>
<evidence type="ECO:0000256" key="4">
    <source>
        <dbReference type="ARBA" id="ARBA00022741"/>
    </source>
</evidence>
<dbReference type="EMBL" id="KN665239">
    <property type="protein sequence ID" value="KHN09544.1"/>
    <property type="molecule type" value="Genomic_DNA"/>
</dbReference>
<dbReference type="InterPro" id="IPR050205">
    <property type="entry name" value="CDPK_Ser/Thr_kinases"/>
</dbReference>
<dbReference type="InterPro" id="IPR011009">
    <property type="entry name" value="Kinase-like_dom_sf"/>
</dbReference>
<evidence type="ECO:0000259" key="7">
    <source>
        <dbReference type="Pfam" id="PF00069"/>
    </source>
</evidence>
<reference evidence="8" key="1">
    <citation type="submission" date="2014-07" db="EMBL/GenBank/DDBJ databases">
        <title>Identification of a novel salt tolerance gene in wild soybean by whole-genome sequencing.</title>
        <authorList>
            <person name="Lam H.-M."/>
            <person name="Qi X."/>
            <person name="Li M.-W."/>
            <person name="Liu X."/>
            <person name="Xie M."/>
            <person name="Ni M."/>
            <person name="Xu X."/>
        </authorList>
    </citation>
    <scope>NUCLEOTIDE SEQUENCE [LARGE SCALE GENOMIC DNA]</scope>
    <source>
        <tissue evidence="8">Root</tissue>
    </source>
</reference>
<dbReference type="Gene3D" id="1.10.510.10">
    <property type="entry name" value="Transferase(Phosphotransferase) domain 1"/>
    <property type="match status" value="1"/>
</dbReference>
<dbReference type="EC" id="2.7.11.1" evidence="8"/>
<accession>A0A0B2PPB3</accession>
<name>A0A0B2PPB3_GLYSO</name>
<dbReference type="GO" id="GO:0004674">
    <property type="term" value="F:protein serine/threonine kinase activity"/>
    <property type="evidence" value="ECO:0007669"/>
    <property type="project" value="UniProtKB-KW"/>
</dbReference>
<evidence type="ECO:0000313" key="8">
    <source>
        <dbReference type="EMBL" id="KHN09544.1"/>
    </source>
</evidence>
<dbReference type="Gene3D" id="3.30.200.20">
    <property type="entry name" value="Phosphorylase Kinase, domain 1"/>
    <property type="match status" value="1"/>
</dbReference>
<organism evidence="8">
    <name type="scientific">Glycine soja</name>
    <name type="common">Wild soybean</name>
    <dbReference type="NCBI Taxonomy" id="3848"/>
    <lineage>
        <taxon>Eukaryota</taxon>
        <taxon>Viridiplantae</taxon>
        <taxon>Streptophyta</taxon>
        <taxon>Embryophyta</taxon>
        <taxon>Tracheophyta</taxon>
        <taxon>Spermatophyta</taxon>
        <taxon>Magnoliopsida</taxon>
        <taxon>eudicotyledons</taxon>
        <taxon>Gunneridae</taxon>
        <taxon>Pentapetalae</taxon>
        <taxon>rosids</taxon>
        <taxon>fabids</taxon>
        <taxon>Fabales</taxon>
        <taxon>Fabaceae</taxon>
        <taxon>Papilionoideae</taxon>
        <taxon>50 kb inversion clade</taxon>
        <taxon>NPAAA clade</taxon>
        <taxon>indigoferoid/millettioid clade</taxon>
        <taxon>Phaseoleae</taxon>
        <taxon>Glycine</taxon>
        <taxon>Glycine subgen. Soja</taxon>
    </lineage>
</organism>
<dbReference type="Pfam" id="PF00069">
    <property type="entry name" value="Pkinase"/>
    <property type="match status" value="1"/>
</dbReference>